<reference evidence="1" key="1">
    <citation type="submission" date="2014-09" db="EMBL/GenBank/DDBJ databases">
        <authorList>
            <person name="Magalhaes I.L.F."/>
            <person name="Oliveira U."/>
            <person name="Santos F.R."/>
            <person name="Vidigal T.H.D.A."/>
            <person name="Brescovit A.D."/>
            <person name="Santos A.J."/>
        </authorList>
    </citation>
    <scope>NUCLEOTIDE SEQUENCE</scope>
    <source>
        <tissue evidence="1">Shoot tissue taken approximately 20 cm above the soil surface</tissue>
    </source>
</reference>
<protein>
    <submittedName>
        <fullName evidence="1">Uncharacterized protein</fullName>
    </submittedName>
</protein>
<evidence type="ECO:0000313" key="1">
    <source>
        <dbReference type="EMBL" id="JAD59603.1"/>
    </source>
</evidence>
<proteinExistence type="predicted"/>
<dbReference type="EMBL" id="GBRH01238292">
    <property type="protein sequence ID" value="JAD59603.1"/>
    <property type="molecule type" value="Transcribed_RNA"/>
</dbReference>
<name>A0A0A9BBV5_ARUDO</name>
<sequence length="44" mass="4667">MTRHQQRPLTVGPCSLWLLGVPILTGPSEHQSSSIAASATGFFS</sequence>
<organism evidence="1">
    <name type="scientific">Arundo donax</name>
    <name type="common">Giant reed</name>
    <name type="synonym">Donax arundinaceus</name>
    <dbReference type="NCBI Taxonomy" id="35708"/>
    <lineage>
        <taxon>Eukaryota</taxon>
        <taxon>Viridiplantae</taxon>
        <taxon>Streptophyta</taxon>
        <taxon>Embryophyta</taxon>
        <taxon>Tracheophyta</taxon>
        <taxon>Spermatophyta</taxon>
        <taxon>Magnoliopsida</taxon>
        <taxon>Liliopsida</taxon>
        <taxon>Poales</taxon>
        <taxon>Poaceae</taxon>
        <taxon>PACMAD clade</taxon>
        <taxon>Arundinoideae</taxon>
        <taxon>Arundineae</taxon>
        <taxon>Arundo</taxon>
    </lineage>
</organism>
<dbReference type="AlphaFoldDB" id="A0A0A9BBV5"/>
<reference evidence="1" key="2">
    <citation type="journal article" date="2015" name="Data Brief">
        <title>Shoot transcriptome of the giant reed, Arundo donax.</title>
        <authorList>
            <person name="Barrero R.A."/>
            <person name="Guerrero F.D."/>
            <person name="Moolhuijzen P."/>
            <person name="Goolsby J.A."/>
            <person name="Tidwell J."/>
            <person name="Bellgard S.E."/>
            <person name="Bellgard M.I."/>
        </authorList>
    </citation>
    <scope>NUCLEOTIDE SEQUENCE</scope>
    <source>
        <tissue evidence="1">Shoot tissue taken approximately 20 cm above the soil surface</tissue>
    </source>
</reference>
<accession>A0A0A9BBV5</accession>